<evidence type="ECO:0000313" key="14">
    <source>
        <dbReference type="Proteomes" id="UP000295304"/>
    </source>
</evidence>
<sequence>MSDLRRRVREKGVALRVMADVVTKRYAAPSSQAGPLRGENAVPRTNLDARPRRRHRRGLLRELFSATHIQTAFFICLIAVYALISAPQLAAARYASFIIDVNTGKVLHAVNPDTRNYPASLTKMMTLYLVFQALDQGRLHLNEKLTVSRHAARQQPSKLGLNAGEKISVRDAIRAVAIKSANDIAVVLGERLGGSERKFALMMTAEARKLGMKRTTFRNASGLPNRGQMSTARDMATLALAIIRDYPKKYHYFSEETFNYDGSTFRNHNKLLTTYDGMDGVKTGYIRASGFNLVASVRRGGTRLIGVIFGGKTSRKRNAQMTAILNRAFAKIDRGQTQTASRRRTRGAEKKMARVKTAAPDVRTSPRWGVQVGAYKRYDPAFAIATKAVDKAPRSLTDGTVKVVPLRARGGPVYRARIVGLSKRQAYRACRTLKKKDVDCMTLRLKNSVELASN</sequence>
<evidence type="ECO:0000256" key="3">
    <source>
        <dbReference type="ARBA" id="ARBA00022801"/>
    </source>
</evidence>
<keyword evidence="5" id="KW-0573">Peptidoglycan synthesis</keyword>
<accession>A0A4V2UNA1</accession>
<dbReference type="GO" id="GO:0008360">
    <property type="term" value="P:regulation of cell shape"/>
    <property type="evidence" value="ECO:0007669"/>
    <property type="project" value="UniProtKB-KW"/>
</dbReference>
<dbReference type="Proteomes" id="UP000295304">
    <property type="component" value="Unassembled WGS sequence"/>
</dbReference>
<dbReference type="AlphaFoldDB" id="A0A4V2UNA1"/>
<comment type="caution">
    <text evidence="13">The sequence shown here is derived from an EMBL/GenBank/DDBJ whole genome shotgun (WGS) entry which is preliminary data.</text>
</comment>
<dbReference type="PANTHER" id="PTHR21581">
    <property type="entry name" value="D-ALANYL-D-ALANINE CARBOXYPEPTIDASE"/>
    <property type="match status" value="1"/>
</dbReference>
<dbReference type="GO" id="GO:0006508">
    <property type="term" value="P:proteolysis"/>
    <property type="evidence" value="ECO:0007669"/>
    <property type="project" value="InterPro"/>
</dbReference>
<organism evidence="13 14">
    <name type="scientific">Varunaivibrio sulfuroxidans</name>
    <dbReference type="NCBI Taxonomy" id="1773489"/>
    <lineage>
        <taxon>Bacteria</taxon>
        <taxon>Pseudomonadati</taxon>
        <taxon>Pseudomonadota</taxon>
        <taxon>Alphaproteobacteria</taxon>
        <taxon>Rhodospirillales</taxon>
        <taxon>Magnetovibrionaceae</taxon>
        <taxon>Varunaivibrio</taxon>
    </lineage>
</organism>
<dbReference type="InterPro" id="IPR018044">
    <property type="entry name" value="Peptidase_S11"/>
</dbReference>
<keyword evidence="6" id="KW-0961">Cell wall biogenesis/degradation</keyword>
<evidence type="ECO:0000256" key="9">
    <source>
        <dbReference type="RuleBase" id="RU004016"/>
    </source>
</evidence>
<feature type="active site" description="Proton acceptor" evidence="7">
    <location>
        <position position="123"/>
    </location>
</feature>
<keyword evidence="10" id="KW-1133">Transmembrane helix</keyword>
<evidence type="ECO:0000256" key="5">
    <source>
        <dbReference type="ARBA" id="ARBA00022984"/>
    </source>
</evidence>
<keyword evidence="14" id="KW-1185">Reference proteome</keyword>
<feature type="transmembrane region" description="Helical" evidence="10">
    <location>
        <begin position="63"/>
        <end position="84"/>
    </location>
</feature>
<keyword evidence="4" id="KW-0133">Cell shape</keyword>
<dbReference type="GO" id="GO:0009252">
    <property type="term" value="P:peptidoglycan biosynthetic process"/>
    <property type="evidence" value="ECO:0007669"/>
    <property type="project" value="UniProtKB-KW"/>
</dbReference>
<dbReference type="SUPFAM" id="SSF56601">
    <property type="entry name" value="beta-lactamase/transpeptidase-like"/>
    <property type="match status" value="1"/>
</dbReference>
<evidence type="ECO:0000256" key="6">
    <source>
        <dbReference type="ARBA" id="ARBA00023316"/>
    </source>
</evidence>
<gene>
    <name evidence="13" type="ORF">EDD55_10860</name>
</gene>
<keyword evidence="13" id="KW-0645">Protease</keyword>
<keyword evidence="2" id="KW-0732">Signal</keyword>
<keyword evidence="10" id="KW-0812">Transmembrane</keyword>
<dbReference type="InterPro" id="IPR012338">
    <property type="entry name" value="Beta-lactam/transpept-like"/>
</dbReference>
<feature type="domain" description="SPOR" evidence="12">
    <location>
        <begin position="366"/>
        <end position="441"/>
    </location>
</feature>
<evidence type="ECO:0000256" key="4">
    <source>
        <dbReference type="ARBA" id="ARBA00022960"/>
    </source>
</evidence>
<dbReference type="PANTHER" id="PTHR21581:SF6">
    <property type="entry name" value="TRAFFICKING PROTEIN PARTICLE COMPLEX SUBUNIT 12"/>
    <property type="match status" value="1"/>
</dbReference>
<dbReference type="EMBL" id="SLZW01000008">
    <property type="protein sequence ID" value="TCS61261.1"/>
    <property type="molecule type" value="Genomic_DNA"/>
</dbReference>
<reference evidence="13 14" key="1">
    <citation type="submission" date="2019-03" db="EMBL/GenBank/DDBJ databases">
        <title>Genomic Encyclopedia of Type Strains, Phase IV (KMG-IV): sequencing the most valuable type-strain genomes for metagenomic binning, comparative biology and taxonomic classification.</title>
        <authorList>
            <person name="Goeker M."/>
        </authorList>
    </citation>
    <scope>NUCLEOTIDE SEQUENCE [LARGE SCALE GENOMIC DNA]</scope>
    <source>
        <strain evidence="13 14">DSM 101688</strain>
    </source>
</reference>
<comment type="similarity">
    <text evidence="1 9">Belongs to the peptidase S11 family.</text>
</comment>
<evidence type="ECO:0000256" key="7">
    <source>
        <dbReference type="PIRSR" id="PIRSR618044-1"/>
    </source>
</evidence>
<keyword evidence="3" id="KW-0378">Hydrolase</keyword>
<proteinExistence type="inferred from homology"/>
<dbReference type="Pfam" id="PF00768">
    <property type="entry name" value="Peptidase_S11"/>
    <property type="match status" value="1"/>
</dbReference>
<evidence type="ECO:0000256" key="1">
    <source>
        <dbReference type="ARBA" id="ARBA00007164"/>
    </source>
</evidence>
<evidence type="ECO:0000256" key="2">
    <source>
        <dbReference type="ARBA" id="ARBA00022729"/>
    </source>
</evidence>
<evidence type="ECO:0000259" key="11">
    <source>
        <dbReference type="Pfam" id="PF00768"/>
    </source>
</evidence>
<dbReference type="PRINTS" id="PR00725">
    <property type="entry name" value="DADACBPTASE1"/>
</dbReference>
<dbReference type="GO" id="GO:0042834">
    <property type="term" value="F:peptidoglycan binding"/>
    <property type="evidence" value="ECO:0007669"/>
    <property type="project" value="InterPro"/>
</dbReference>
<keyword evidence="13" id="KW-0121">Carboxypeptidase</keyword>
<feature type="active site" description="Acyl-ester intermediate" evidence="7">
    <location>
        <position position="120"/>
    </location>
</feature>
<feature type="domain" description="Peptidase S11 D-alanyl-D-alanine carboxypeptidase A N-terminal" evidence="11">
    <location>
        <begin position="86"/>
        <end position="312"/>
    </location>
</feature>
<dbReference type="InterPro" id="IPR007730">
    <property type="entry name" value="SPOR-like_dom"/>
</dbReference>
<keyword evidence="10" id="KW-0472">Membrane</keyword>
<dbReference type="Pfam" id="PF05036">
    <property type="entry name" value="SPOR"/>
    <property type="match status" value="1"/>
</dbReference>
<dbReference type="InterPro" id="IPR036680">
    <property type="entry name" value="SPOR-like_sf"/>
</dbReference>
<dbReference type="Gene3D" id="3.40.710.10">
    <property type="entry name" value="DD-peptidase/beta-lactamase superfamily"/>
    <property type="match status" value="1"/>
</dbReference>
<evidence type="ECO:0000256" key="10">
    <source>
        <dbReference type="SAM" id="Phobius"/>
    </source>
</evidence>
<dbReference type="GO" id="GO:0009002">
    <property type="term" value="F:serine-type D-Ala-D-Ala carboxypeptidase activity"/>
    <property type="evidence" value="ECO:0007669"/>
    <property type="project" value="InterPro"/>
</dbReference>
<evidence type="ECO:0000259" key="12">
    <source>
        <dbReference type="Pfam" id="PF05036"/>
    </source>
</evidence>
<feature type="binding site" evidence="8">
    <location>
        <position position="282"/>
    </location>
    <ligand>
        <name>substrate</name>
    </ligand>
</feature>
<evidence type="ECO:0000313" key="13">
    <source>
        <dbReference type="EMBL" id="TCS61261.1"/>
    </source>
</evidence>
<feature type="active site" evidence="7">
    <location>
        <position position="180"/>
    </location>
</feature>
<protein>
    <submittedName>
        <fullName evidence="13">D-alanyl-D-alanine carboxypeptidase</fullName>
    </submittedName>
</protein>
<name>A0A4V2UNA1_9PROT</name>
<dbReference type="Gene3D" id="3.30.70.1070">
    <property type="entry name" value="Sporulation related repeat"/>
    <property type="match status" value="1"/>
</dbReference>
<dbReference type="RefSeq" id="WP_276157051.1">
    <property type="nucleotide sequence ID" value="NZ_CP119676.1"/>
</dbReference>
<dbReference type="InterPro" id="IPR001967">
    <property type="entry name" value="Peptidase_S11_N"/>
</dbReference>
<evidence type="ECO:0000256" key="8">
    <source>
        <dbReference type="PIRSR" id="PIRSR618044-2"/>
    </source>
</evidence>
<dbReference type="GO" id="GO:0071555">
    <property type="term" value="P:cell wall organization"/>
    <property type="evidence" value="ECO:0007669"/>
    <property type="project" value="UniProtKB-KW"/>
</dbReference>